<dbReference type="AlphaFoldDB" id="A0A917JY14"/>
<reference evidence="1" key="1">
    <citation type="journal article" date="2014" name="Int. J. Syst. Evol. Microbiol.">
        <title>Complete genome sequence of Corynebacterium casei LMG S-19264T (=DSM 44701T), isolated from a smear-ripened cheese.</title>
        <authorList>
            <consortium name="US DOE Joint Genome Institute (JGI-PGF)"/>
            <person name="Walter F."/>
            <person name="Albersmeier A."/>
            <person name="Kalinowski J."/>
            <person name="Ruckert C."/>
        </authorList>
    </citation>
    <scope>NUCLEOTIDE SEQUENCE</scope>
    <source>
        <strain evidence="1">JCM 30804</strain>
    </source>
</reference>
<reference evidence="1" key="2">
    <citation type="submission" date="2020-09" db="EMBL/GenBank/DDBJ databases">
        <authorList>
            <person name="Sun Q."/>
            <person name="Ohkuma M."/>
        </authorList>
    </citation>
    <scope>NUCLEOTIDE SEQUENCE</scope>
    <source>
        <strain evidence="1">JCM 30804</strain>
    </source>
</reference>
<name>A0A917JY14_9GAMM</name>
<sequence>MGNVMIRILVMSIIASIFVPLTSAMSNVLPKISEQQLPSPIKVMQQVELLHVGIISRFHLERNSQGDLSYRIDVIESQEHQVTHFSYSINNGLLINEGVNDLSSYEVEKLNAVLFLKVNRLSFSNMVKSATTESRGHILEAKLEHDLGVNYLSVELVDAQGKHMVAFDLDEQRPMPVLKWH</sequence>
<evidence type="ECO:0008006" key="3">
    <source>
        <dbReference type="Google" id="ProtNLM"/>
    </source>
</evidence>
<accession>A0A917JY14</accession>
<evidence type="ECO:0000313" key="1">
    <source>
        <dbReference type="EMBL" id="GGI89746.1"/>
    </source>
</evidence>
<comment type="caution">
    <text evidence="1">The sequence shown here is derived from an EMBL/GenBank/DDBJ whole genome shotgun (WGS) entry which is preliminary data.</text>
</comment>
<dbReference type="EMBL" id="BMPZ01000010">
    <property type="protein sequence ID" value="GGI89746.1"/>
    <property type="molecule type" value="Genomic_DNA"/>
</dbReference>
<protein>
    <recommendedName>
        <fullName evidence="3">PepSY domain-containing protein</fullName>
    </recommendedName>
</protein>
<keyword evidence="2" id="KW-1185">Reference proteome</keyword>
<gene>
    <name evidence="1" type="ORF">GCM10009332_28870</name>
</gene>
<evidence type="ECO:0000313" key="2">
    <source>
        <dbReference type="Proteomes" id="UP000613743"/>
    </source>
</evidence>
<organism evidence="1 2">
    <name type="scientific">Shewanella gelidii</name>
    <dbReference type="NCBI Taxonomy" id="1642821"/>
    <lineage>
        <taxon>Bacteria</taxon>
        <taxon>Pseudomonadati</taxon>
        <taxon>Pseudomonadota</taxon>
        <taxon>Gammaproteobacteria</taxon>
        <taxon>Alteromonadales</taxon>
        <taxon>Shewanellaceae</taxon>
        <taxon>Shewanella</taxon>
    </lineage>
</organism>
<proteinExistence type="predicted"/>
<dbReference type="Proteomes" id="UP000613743">
    <property type="component" value="Unassembled WGS sequence"/>
</dbReference>